<dbReference type="Proteomes" id="UP000028123">
    <property type="component" value="Unassembled WGS sequence"/>
</dbReference>
<dbReference type="PANTHER" id="PTHR42964">
    <property type="entry name" value="ENOYL-COA HYDRATASE"/>
    <property type="match status" value="1"/>
</dbReference>
<dbReference type="Gene3D" id="3.90.226.10">
    <property type="entry name" value="2-enoyl-CoA Hydratase, Chain A, domain 1"/>
    <property type="match status" value="1"/>
</dbReference>
<organism evidence="2 3">
    <name type="scientific">Paenibacillus tyrfis</name>
    <dbReference type="NCBI Taxonomy" id="1501230"/>
    <lineage>
        <taxon>Bacteria</taxon>
        <taxon>Bacillati</taxon>
        <taxon>Bacillota</taxon>
        <taxon>Bacilli</taxon>
        <taxon>Bacillales</taxon>
        <taxon>Paenibacillaceae</taxon>
        <taxon>Paenibacillus</taxon>
    </lineage>
</organism>
<name>A0A081NVN7_9BACL</name>
<dbReference type="GO" id="GO:0003824">
    <property type="term" value="F:catalytic activity"/>
    <property type="evidence" value="ECO:0007669"/>
    <property type="project" value="UniProtKB-ARBA"/>
</dbReference>
<protein>
    <submittedName>
        <fullName evidence="2">Polyketide biosynthesis enoyl-CoA hydratase</fullName>
    </submittedName>
</protein>
<gene>
    <name evidence="2" type="ORF">ET33_22735</name>
</gene>
<dbReference type="SUPFAM" id="SSF52096">
    <property type="entry name" value="ClpP/crotonase"/>
    <property type="match status" value="1"/>
</dbReference>
<dbReference type="EMBL" id="JNVM01000036">
    <property type="protein sequence ID" value="KEQ22510.1"/>
    <property type="molecule type" value="Genomic_DNA"/>
</dbReference>
<dbReference type="InterPro" id="IPR051683">
    <property type="entry name" value="Enoyl-CoA_Hydratase/Isomerase"/>
</dbReference>
<dbReference type="InterPro" id="IPR029045">
    <property type="entry name" value="ClpP/crotonase-like_dom_sf"/>
</dbReference>
<evidence type="ECO:0000256" key="1">
    <source>
        <dbReference type="ARBA" id="ARBA00005254"/>
    </source>
</evidence>
<dbReference type="Pfam" id="PF00378">
    <property type="entry name" value="ECH_1"/>
    <property type="match status" value="1"/>
</dbReference>
<dbReference type="eggNOG" id="COG1024">
    <property type="taxonomic scope" value="Bacteria"/>
</dbReference>
<dbReference type="CDD" id="cd06558">
    <property type="entry name" value="crotonase-like"/>
    <property type="match status" value="1"/>
</dbReference>
<evidence type="ECO:0000313" key="3">
    <source>
        <dbReference type="Proteomes" id="UP000028123"/>
    </source>
</evidence>
<comment type="caution">
    <text evidence="2">The sequence shown here is derived from an EMBL/GenBank/DDBJ whole genome shotgun (WGS) entry which is preliminary data.</text>
</comment>
<dbReference type="InterPro" id="IPR001753">
    <property type="entry name" value="Enoyl-CoA_hydra/iso"/>
</dbReference>
<proteinExistence type="inferred from homology"/>
<dbReference type="OrthoDB" id="9775794at2"/>
<dbReference type="AlphaFoldDB" id="A0A081NVN7"/>
<dbReference type="NCBIfam" id="NF005498">
    <property type="entry name" value="PRK07112.1"/>
    <property type="match status" value="1"/>
</dbReference>
<reference evidence="2 3" key="1">
    <citation type="submission" date="2014-06" db="EMBL/GenBank/DDBJ databases">
        <title>Draft genome sequence of Paenibacillus sp. MSt1.</title>
        <authorList>
            <person name="Aw Y.K."/>
            <person name="Ong K.S."/>
            <person name="Gan H.M."/>
            <person name="Lee S.M."/>
        </authorList>
    </citation>
    <scope>NUCLEOTIDE SEQUENCE [LARGE SCALE GENOMIC DNA]</scope>
    <source>
        <strain evidence="2 3">MSt1</strain>
    </source>
</reference>
<dbReference type="RefSeq" id="WP_036691009.1">
    <property type="nucleotide sequence ID" value="NZ_JAMZAW010000020.1"/>
</dbReference>
<comment type="similarity">
    <text evidence="1">Belongs to the enoyl-CoA hydratase/isomerase family.</text>
</comment>
<dbReference type="PANTHER" id="PTHR42964:SF1">
    <property type="entry name" value="POLYKETIDE BIOSYNTHESIS ENOYL-COA HYDRATASE PKSH-RELATED"/>
    <property type="match status" value="1"/>
</dbReference>
<accession>A0A081NVN7</accession>
<sequence length="257" mass="29275">MNTAAYETIRVRMQGPVCFLQFNRPEAKNTINERLVYECRQVIDHCREQASILVLEGLPDVFCFGADFQELHEKKASGQSLDPSPEPLYDLWLDLATGPFITISHVRGKVNAGGVGFVATCDIVLADETAEFSLSELLFGLLPACVLPFLIRRIGFQKANYLTLMTQPVNVRQAVEWGLVDACDAESETLLRKHLMRLRYVPKRGIERYKRLMNSLQDGLHRAKPLALEANREVFADPRNQELIFRYIETGQFPWES</sequence>
<evidence type="ECO:0000313" key="2">
    <source>
        <dbReference type="EMBL" id="KEQ22510.1"/>
    </source>
</evidence>
<keyword evidence="3" id="KW-1185">Reference proteome</keyword>